<organism evidence="2 3">
    <name type="scientific">Dichanthelium oligosanthes</name>
    <dbReference type="NCBI Taxonomy" id="888268"/>
    <lineage>
        <taxon>Eukaryota</taxon>
        <taxon>Viridiplantae</taxon>
        <taxon>Streptophyta</taxon>
        <taxon>Embryophyta</taxon>
        <taxon>Tracheophyta</taxon>
        <taxon>Spermatophyta</taxon>
        <taxon>Magnoliopsida</taxon>
        <taxon>Liliopsida</taxon>
        <taxon>Poales</taxon>
        <taxon>Poaceae</taxon>
        <taxon>PACMAD clade</taxon>
        <taxon>Panicoideae</taxon>
        <taxon>Panicodae</taxon>
        <taxon>Paniceae</taxon>
        <taxon>Dichantheliinae</taxon>
        <taxon>Dichanthelium</taxon>
    </lineage>
</organism>
<reference evidence="2 3" key="1">
    <citation type="submission" date="2016-09" db="EMBL/GenBank/DDBJ databases">
        <title>The draft genome of Dichanthelium oligosanthes: A C3 panicoid grass species.</title>
        <authorList>
            <person name="Studer A.J."/>
            <person name="Schnable J.C."/>
            <person name="Brutnell T.P."/>
        </authorList>
    </citation>
    <scope>NUCLEOTIDE SEQUENCE [LARGE SCALE GENOMIC DNA]</scope>
    <source>
        <strain evidence="3">cv. Kellogg 1175</strain>
        <tissue evidence="2">Leaf</tissue>
    </source>
</reference>
<feature type="compositionally biased region" description="Polar residues" evidence="1">
    <location>
        <begin position="199"/>
        <end position="214"/>
    </location>
</feature>
<dbReference type="PANTHER" id="PTHR33026:SF7">
    <property type="entry name" value="OS03G0100275 PROTEIN"/>
    <property type="match status" value="1"/>
</dbReference>
<sequence length="527" mass="57193">MIEELKRQGLIGAGLCWTFFEMRVQPLKICPHFMWLYSNKTDPIRESAEELVTSVVAARLATVLEMKQEEAKTVFVSHPASRTLKTDEPNPLGTIRSYPTIPEDEDMQRGAKEVAKQKQKRPEEKEQQKNLRTQKRQARVDAGESSSYSVGVELRDSNGELQVRPPRLATLAGLGVWHRRRMSTAAVPLAGQRAAAPLSTGSTGTAAAGQSSTMPPVGRSTTVPPLPTTAATARIEGVTPALLTGVVVTTPAEMCVAPPLVAGMEVPVVTLAMAPPVASQVTAPATAPQTVGIEVPAAATVNLHAMERETLVETVVCRLLGAAVLAEAGQEAPAATAGEDVANPPTDMEVDHTTAEQAAVDLVEKEDEVFEQDDGQEVDWWEGIDDQILGIEGFIDVLKEELTVLANQSIRKSNFMRGEYDYFSRATERWRKAHRLLAGNVNSLRRKLAETRAWSETELSALRRDLDRAQTTFNAIRGEVARSAQSVLAAKSEAAVLRSERDQAQQRADEAEKPAADYDATLAGYEA</sequence>
<dbReference type="PANTHER" id="PTHR33026">
    <property type="entry name" value="OS06G0360600 PROTEIN"/>
    <property type="match status" value="1"/>
</dbReference>
<evidence type="ECO:0000256" key="1">
    <source>
        <dbReference type="SAM" id="MobiDB-lite"/>
    </source>
</evidence>
<dbReference type="AlphaFoldDB" id="A0A1E5VCY1"/>
<dbReference type="EMBL" id="LWDX02044300">
    <property type="protein sequence ID" value="OEL22864.1"/>
    <property type="molecule type" value="Genomic_DNA"/>
</dbReference>
<feature type="region of interest" description="Disordered" evidence="1">
    <location>
        <begin position="82"/>
        <end position="149"/>
    </location>
</feature>
<comment type="caution">
    <text evidence="2">The sequence shown here is derived from an EMBL/GenBank/DDBJ whole genome shotgun (WGS) entry which is preliminary data.</text>
</comment>
<keyword evidence="3" id="KW-1185">Reference proteome</keyword>
<accession>A0A1E5VCY1</accession>
<protein>
    <submittedName>
        <fullName evidence="2">Uncharacterized protein</fullName>
    </submittedName>
</protein>
<feature type="region of interest" description="Disordered" evidence="1">
    <location>
        <begin position="196"/>
        <end position="220"/>
    </location>
</feature>
<feature type="compositionally biased region" description="Basic and acidic residues" evidence="1">
    <location>
        <begin position="107"/>
        <end position="129"/>
    </location>
</feature>
<gene>
    <name evidence="2" type="ORF">BAE44_0016117</name>
</gene>
<evidence type="ECO:0000313" key="2">
    <source>
        <dbReference type="EMBL" id="OEL22864.1"/>
    </source>
</evidence>
<feature type="region of interest" description="Disordered" evidence="1">
    <location>
        <begin position="498"/>
        <end position="527"/>
    </location>
</feature>
<proteinExistence type="predicted"/>
<evidence type="ECO:0000313" key="3">
    <source>
        <dbReference type="Proteomes" id="UP000095767"/>
    </source>
</evidence>
<dbReference type="Proteomes" id="UP000095767">
    <property type="component" value="Unassembled WGS sequence"/>
</dbReference>
<name>A0A1E5VCY1_9POAL</name>
<feature type="compositionally biased region" description="Basic and acidic residues" evidence="1">
    <location>
        <begin position="498"/>
        <end position="516"/>
    </location>
</feature>